<name>A0A4C1SGE5_EUMVA</name>
<sequence length="72" mass="7747">MLYGQLMRAMDAAILALAAMPSVFHHKVTVRADRLSGSGMRLAYKSNRASFVAEQDAMNSASVVDSATVVCR</sequence>
<evidence type="ECO:0000313" key="2">
    <source>
        <dbReference type="Proteomes" id="UP000299102"/>
    </source>
</evidence>
<keyword evidence="2" id="KW-1185">Reference proteome</keyword>
<gene>
    <name evidence="1" type="ORF">EVAR_99433_1</name>
</gene>
<comment type="caution">
    <text evidence="1">The sequence shown here is derived from an EMBL/GenBank/DDBJ whole genome shotgun (WGS) entry which is preliminary data.</text>
</comment>
<evidence type="ECO:0000313" key="1">
    <source>
        <dbReference type="EMBL" id="GBP01233.1"/>
    </source>
</evidence>
<dbReference type="EMBL" id="BGZK01003434">
    <property type="protein sequence ID" value="GBP01233.1"/>
    <property type="molecule type" value="Genomic_DNA"/>
</dbReference>
<dbReference type="Proteomes" id="UP000299102">
    <property type="component" value="Unassembled WGS sequence"/>
</dbReference>
<dbReference type="AlphaFoldDB" id="A0A4C1SGE5"/>
<reference evidence="1 2" key="1">
    <citation type="journal article" date="2019" name="Commun. Biol.">
        <title>The bagworm genome reveals a unique fibroin gene that provides high tensile strength.</title>
        <authorList>
            <person name="Kono N."/>
            <person name="Nakamura H."/>
            <person name="Ohtoshi R."/>
            <person name="Tomita M."/>
            <person name="Numata K."/>
            <person name="Arakawa K."/>
        </authorList>
    </citation>
    <scope>NUCLEOTIDE SEQUENCE [LARGE SCALE GENOMIC DNA]</scope>
</reference>
<protein>
    <submittedName>
        <fullName evidence="1">Uncharacterized protein</fullName>
    </submittedName>
</protein>
<accession>A0A4C1SGE5</accession>
<organism evidence="1 2">
    <name type="scientific">Eumeta variegata</name>
    <name type="common">Bagworm moth</name>
    <name type="synonym">Eumeta japonica</name>
    <dbReference type="NCBI Taxonomy" id="151549"/>
    <lineage>
        <taxon>Eukaryota</taxon>
        <taxon>Metazoa</taxon>
        <taxon>Ecdysozoa</taxon>
        <taxon>Arthropoda</taxon>
        <taxon>Hexapoda</taxon>
        <taxon>Insecta</taxon>
        <taxon>Pterygota</taxon>
        <taxon>Neoptera</taxon>
        <taxon>Endopterygota</taxon>
        <taxon>Lepidoptera</taxon>
        <taxon>Glossata</taxon>
        <taxon>Ditrysia</taxon>
        <taxon>Tineoidea</taxon>
        <taxon>Psychidae</taxon>
        <taxon>Oiketicinae</taxon>
        <taxon>Eumeta</taxon>
    </lineage>
</organism>
<proteinExistence type="predicted"/>